<evidence type="ECO:0000256" key="1">
    <source>
        <dbReference type="SAM" id="MobiDB-lite"/>
    </source>
</evidence>
<feature type="region of interest" description="Disordered" evidence="1">
    <location>
        <begin position="474"/>
        <end position="508"/>
    </location>
</feature>
<name>A0ABR2E253_9ROSI</name>
<evidence type="ECO:0000313" key="3">
    <source>
        <dbReference type="Proteomes" id="UP001472677"/>
    </source>
</evidence>
<feature type="region of interest" description="Disordered" evidence="1">
    <location>
        <begin position="48"/>
        <end position="74"/>
    </location>
</feature>
<reference evidence="2 3" key="1">
    <citation type="journal article" date="2024" name="G3 (Bethesda)">
        <title>Genome assembly of Hibiscus sabdariffa L. provides insights into metabolisms of medicinal natural products.</title>
        <authorList>
            <person name="Kim T."/>
        </authorList>
    </citation>
    <scope>NUCLEOTIDE SEQUENCE [LARGE SCALE GENOMIC DNA]</scope>
    <source>
        <strain evidence="2">TK-2024</strain>
        <tissue evidence="2">Old leaves</tissue>
    </source>
</reference>
<feature type="region of interest" description="Disordered" evidence="1">
    <location>
        <begin position="187"/>
        <end position="210"/>
    </location>
</feature>
<accession>A0ABR2E253</accession>
<feature type="region of interest" description="Disordered" evidence="1">
    <location>
        <begin position="1"/>
        <end position="34"/>
    </location>
</feature>
<sequence length="733" mass="80497">MKGRKEEAKAMSPMFPRLHVNDTEKGGPKAPPRNKMALYEQLSIPSQRFNAGSLPPNNTNSLVPSISSSHGEGNEASMLMPFEYAHESSISPEKFHSYSTRGTKISTTKRIPDDKFSKAMNYRCLDIVPPTPVVPEKNKFQPRCFSSFKKVSPRKLLNDDDLRVPTSAPSGIDRNSSCSKRIENQEHFPRSNLSSSIQPQNANEISVDPKSRRYVGNQAEENGRIFLSNQNTVERSNSTRDNILVDASSSMSTKIKDSKSLKRPHDSCNKENKSSSVDVLNGEVRVNARVHHEYMSVESVKSLSKLRNESHLQQSLRVDNGSLKALENRSKAVKERKNTGAMQIGGVNIHNNIPSTSVESLSNSDICPDDIVGVIGQKHFWKVRRAIVNQQRIFAVQIFELHRLIKVQRLIAGSPNILLEDTYYMGKPSLNVSSIKKFPSDNVPESALIVKIRNNSQKPNTSIECADENAVSKLPLPSADDDTSKGLVTQRPNVLSTPTAANNRSSSWGFSPPGSQWLVPIMSPSEGLVYKPYAGPCPPTAGFLAPVYGDCGPVNLTAGGADFLNTTYGVPASHQHRIGILPGNPPRCQTYFPHYGMPVGNPTVSGSTVEQISSFRPKGNQLSTGDVNFPTAQQSSCNMSSQMNQVVPLRKLPASKDSEIQGSTASSPHERSKGDALLPLFPTKPTTQACTGSAQTSGEQTRVIKVIPHNRRLATESAARIFRSIQEERKQYD</sequence>
<organism evidence="2 3">
    <name type="scientific">Hibiscus sabdariffa</name>
    <name type="common">roselle</name>
    <dbReference type="NCBI Taxonomy" id="183260"/>
    <lineage>
        <taxon>Eukaryota</taxon>
        <taxon>Viridiplantae</taxon>
        <taxon>Streptophyta</taxon>
        <taxon>Embryophyta</taxon>
        <taxon>Tracheophyta</taxon>
        <taxon>Spermatophyta</taxon>
        <taxon>Magnoliopsida</taxon>
        <taxon>eudicotyledons</taxon>
        <taxon>Gunneridae</taxon>
        <taxon>Pentapetalae</taxon>
        <taxon>rosids</taxon>
        <taxon>malvids</taxon>
        <taxon>Malvales</taxon>
        <taxon>Malvaceae</taxon>
        <taxon>Malvoideae</taxon>
        <taxon>Hibiscus</taxon>
    </lineage>
</organism>
<comment type="caution">
    <text evidence="2">The sequence shown here is derived from an EMBL/GenBank/DDBJ whole genome shotgun (WGS) entry which is preliminary data.</text>
</comment>
<dbReference type="PANTHER" id="PTHR34281:SF7">
    <property type="entry name" value="PROTEIN EARLY FLOWERING 3"/>
    <property type="match status" value="1"/>
</dbReference>
<evidence type="ECO:0000313" key="2">
    <source>
        <dbReference type="EMBL" id="KAK8551265.1"/>
    </source>
</evidence>
<feature type="region of interest" description="Disordered" evidence="1">
    <location>
        <begin position="653"/>
        <end position="676"/>
    </location>
</feature>
<dbReference type="Proteomes" id="UP001472677">
    <property type="component" value="Unassembled WGS sequence"/>
</dbReference>
<feature type="compositionally biased region" description="Polar residues" evidence="1">
    <location>
        <begin position="48"/>
        <end position="71"/>
    </location>
</feature>
<dbReference type="EMBL" id="JBBPBM010000020">
    <property type="protein sequence ID" value="KAK8551265.1"/>
    <property type="molecule type" value="Genomic_DNA"/>
</dbReference>
<gene>
    <name evidence="2" type="ORF">V6N12_039913</name>
</gene>
<keyword evidence="3" id="KW-1185">Reference proteome</keyword>
<feature type="compositionally biased region" description="Polar residues" evidence="1">
    <location>
        <begin position="486"/>
        <end position="508"/>
    </location>
</feature>
<proteinExistence type="predicted"/>
<feature type="region of interest" description="Disordered" evidence="1">
    <location>
        <begin position="256"/>
        <end position="276"/>
    </location>
</feature>
<protein>
    <submittedName>
        <fullName evidence="2">Uncharacterized protein</fullName>
    </submittedName>
</protein>
<dbReference type="PANTHER" id="PTHR34281">
    <property type="entry name" value="PROTEIN EARLY FLOWERING 3"/>
    <property type="match status" value="1"/>
</dbReference>
<feature type="compositionally biased region" description="Basic and acidic residues" evidence="1">
    <location>
        <begin position="256"/>
        <end position="273"/>
    </location>
</feature>
<feature type="compositionally biased region" description="Polar residues" evidence="1">
    <location>
        <begin position="191"/>
        <end position="204"/>
    </location>
</feature>
<dbReference type="InterPro" id="IPR039319">
    <property type="entry name" value="ELF3-like"/>
</dbReference>